<organism evidence="1 2">
    <name type="scientific">Candidatus Thiodiazotropha taylori</name>
    <dbReference type="NCBI Taxonomy" id="2792791"/>
    <lineage>
        <taxon>Bacteria</taxon>
        <taxon>Pseudomonadati</taxon>
        <taxon>Pseudomonadota</taxon>
        <taxon>Gammaproteobacteria</taxon>
        <taxon>Chromatiales</taxon>
        <taxon>Sedimenticolaceae</taxon>
        <taxon>Candidatus Thiodiazotropha</taxon>
    </lineage>
</organism>
<evidence type="ECO:0000313" key="2">
    <source>
        <dbReference type="Proteomes" id="UP000886667"/>
    </source>
</evidence>
<proteinExistence type="predicted"/>
<sequence>MIYYTKDFVDNSLPEFVQRDHPLFELFLLAYYEFLEKEKVADSEIVVNRKTLYENIPNPVGLVNNFEDYIDVDSTLEDFLQFFEYDVVEASLKNLSTDRRFLLKKIRDIYLSKGTPNSFKLFFRLFFNKEIEIFESKHSILRPSDGRYFKFAIGFFYVDDYRFDDNDIAVFDFTLSTLFDSEHADTGLEVILTGTPSGTTHDGKKIVTLMFSDDDVDLDRFREQNLWVEDPSDKSIRMAIKPMVTVTELSPSDSDNGSYYEVGNLITFNSHLNKKDFNISVEDTTYGSVETMKIRNRGVNYNINDAFLFYGEDATYGDGGYVRVTDVDKNGYMIDELDNFLVRTGHLNNGWLANVLEDAAVPISYGGKWKKLPSYKYTSNQKTYVTDGGPYWEPHLEGTGAELQPISDSIGQISGLTMNEVPYFMDSDDASITVPYNVVVENNYNLEVGHVVTFQEFDPDEDLDPGIPFHALAEDSEYFTYSVGVTRQFLAKDLDSDGNLDPDTGHETFTYKGVTYTDKYIHYFDSDINPTSSYNVQIPYGYDSDDFKWKVINVEMNVNNTPATDKDIGVNDEFIAAVNELKSLASSWVDEPDGKSGTIDMKEFYITWSLTDSDFIHDVNHEDFGEGTNHDFVLDGGDSENFSSQRDSLFWDTYEYNGEDYQVGRRVRSVLKLKYHGWWVNQLEDYHIQQLEYATIDSEFRYRGFDVTTLPHLLPWLDTLRGTIEIRDWGQWYDLLDSDDKPFKGIITNINEFNGVVQMCPLEDHQLPTKERLDYESRPKHKVIRLSIFSDSDANNFNLPLKNVVHDIQHATVNYKIGVVQADIYKFYTTDGWLSTSYGANLHDNWMYDDYAYSIKTDLHVGAWLERFKQMLHPAGMVLTALYNQDMPADVDNTEALPSEQQTVDQTTMTFDNTLDYVTPADFDNLTAGHIYYTVNAFEIQNSPGTPVRADNFDYEISSTTVQQTGNSWWDYEPIGLISEGSSQVDTDSDGLVDEYAVKKYVKYNAEQSSFYKKPSRNTLHETTVSITDFRNVMSMFADTVNPYTTFTSANAASEFIAFDDSEQKQFDYIDYTKLKANGINVPDELLNQQTPRKREVLMRKHYEFSLAMREEKKLTFGTLENTYYDHEAYDIKWNTINDLRTINTEGWQLQDYAREYVGYKNFRRYDYRGPLMNDKRPKEFITKKAPEMAYDNIVRDNYVWHENYSSTGINRVPQMPELDEFSPKELMNGRRKGK</sequence>
<name>A0A9E4K9F7_9GAMM</name>
<gene>
    <name evidence="1" type="ORF">JAZ07_00865</name>
</gene>
<reference evidence="1" key="1">
    <citation type="journal article" date="2021" name="Proc. Natl. Acad. Sci. U.S.A.">
        <title>Global biogeography of chemosynthetic symbionts reveals both localized and globally distributed symbiont groups. .</title>
        <authorList>
            <person name="Osvatic J.T."/>
            <person name="Wilkins L.G.E."/>
            <person name="Leibrecht L."/>
            <person name="Leray M."/>
            <person name="Zauner S."/>
            <person name="Polzin J."/>
            <person name="Camacho Y."/>
            <person name="Gros O."/>
            <person name="van Gils J.A."/>
            <person name="Eisen J.A."/>
            <person name="Petersen J.M."/>
            <person name="Yuen B."/>
        </authorList>
    </citation>
    <scope>NUCLEOTIDE SEQUENCE</scope>
    <source>
        <strain evidence="1">MAGclacostrist064TRANS</strain>
    </source>
</reference>
<dbReference type="AlphaFoldDB" id="A0A9E4K9F7"/>
<evidence type="ECO:0000313" key="1">
    <source>
        <dbReference type="EMBL" id="MCG7944876.1"/>
    </source>
</evidence>
<dbReference type="Proteomes" id="UP000886667">
    <property type="component" value="Unassembled WGS sequence"/>
</dbReference>
<comment type="caution">
    <text evidence="1">The sequence shown here is derived from an EMBL/GenBank/DDBJ whole genome shotgun (WGS) entry which is preliminary data.</text>
</comment>
<accession>A0A9E4K9F7</accession>
<dbReference type="EMBL" id="JAEPCM010000016">
    <property type="protein sequence ID" value="MCG7944876.1"/>
    <property type="molecule type" value="Genomic_DNA"/>
</dbReference>
<protein>
    <submittedName>
        <fullName evidence="1">Uncharacterized protein</fullName>
    </submittedName>
</protein>